<dbReference type="InterPro" id="IPR019980">
    <property type="entry name" value="Ribosomal_uS13_bac-type"/>
</dbReference>
<accession>A0AAU7QS82</accession>
<dbReference type="InterPro" id="IPR010979">
    <property type="entry name" value="Ribosomal_uS13-like_H2TH"/>
</dbReference>
<feature type="compositionally biased region" description="Basic residues" evidence="9">
    <location>
        <begin position="101"/>
        <end position="127"/>
    </location>
</feature>
<evidence type="ECO:0000313" key="10">
    <source>
        <dbReference type="EMBL" id="XBT18562.1"/>
    </source>
</evidence>
<proteinExistence type="inferred from homology"/>
<dbReference type="GO" id="GO:0003735">
    <property type="term" value="F:structural constituent of ribosome"/>
    <property type="evidence" value="ECO:0007669"/>
    <property type="project" value="InterPro"/>
</dbReference>
<evidence type="ECO:0000256" key="4">
    <source>
        <dbReference type="ARBA" id="ARBA00022980"/>
    </source>
</evidence>
<dbReference type="InterPro" id="IPR027437">
    <property type="entry name" value="Rbsml_uS13_C"/>
</dbReference>
<dbReference type="PIRSF" id="PIRSF002134">
    <property type="entry name" value="Ribosomal_S13"/>
    <property type="match status" value="1"/>
</dbReference>
<comment type="subunit">
    <text evidence="7">Part of the 30S ribosomal subunit. Forms a loose heterodimer with protein S19. Forms two bridges to the 50S subunit in the 70S ribosome.</text>
</comment>
<dbReference type="PROSITE" id="PS50159">
    <property type="entry name" value="RIBOSOMAL_S13_2"/>
    <property type="match status" value="1"/>
</dbReference>
<dbReference type="PROSITE" id="PS00646">
    <property type="entry name" value="RIBOSOMAL_S13_1"/>
    <property type="match status" value="1"/>
</dbReference>
<dbReference type="FunFam" id="4.10.910.10:FF:000001">
    <property type="entry name" value="30S ribosomal protein S13"/>
    <property type="match status" value="1"/>
</dbReference>
<name>A0AAU7QS82_9FLAO</name>
<dbReference type="GO" id="GO:0015935">
    <property type="term" value="C:small ribosomal subunit"/>
    <property type="evidence" value="ECO:0007669"/>
    <property type="project" value="TreeGrafter"/>
</dbReference>
<sequence length="127" mass="14704">MIRISGIILNENKKSYIALTKIFGIGKSIAIKILIKNKIDLNKKISKLKENNIINIQKYIDNKLIVEGDLRSNIKINIKNLKDINCYRGIRHKLNLPVRGQKTRNNSRTRKGKKKTIANKKKQIKNK</sequence>
<dbReference type="GO" id="GO:0005829">
    <property type="term" value="C:cytosol"/>
    <property type="evidence" value="ECO:0007669"/>
    <property type="project" value="TreeGrafter"/>
</dbReference>
<evidence type="ECO:0000256" key="3">
    <source>
        <dbReference type="ARBA" id="ARBA00022884"/>
    </source>
</evidence>
<evidence type="ECO:0000256" key="7">
    <source>
        <dbReference type="HAMAP-Rule" id="MF_01315"/>
    </source>
</evidence>
<dbReference type="GO" id="GO:0006412">
    <property type="term" value="P:translation"/>
    <property type="evidence" value="ECO:0007669"/>
    <property type="project" value="UniProtKB-UniRule"/>
</dbReference>
<evidence type="ECO:0000256" key="1">
    <source>
        <dbReference type="ARBA" id="ARBA00008080"/>
    </source>
</evidence>
<keyword evidence="7" id="KW-0820">tRNA-binding</keyword>
<evidence type="ECO:0000256" key="9">
    <source>
        <dbReference type="SAM" id="MobiDB-lite"/>
    </source>
</evidence>
<evidence type="ECO:0000256" key="8">
    <source>
        <dbReference type="RuleBase" id="RU003830"/>
    </source>
</evidence>
<comment type="function">
    <text evidence="7">Located at the top of the head of the 30S subunit, it contacts several helices of the 16S rRNA. In the 70S ribosome it contacts the 23S rRNA (bridge B1a) and protein L5 of the 50S subunit (bridge B1b), connecting the 2 subunits; these bridges are implicated in subunit movement. Contacts the tRNAs in the A and P-sites.</text>
</comment>
<reference evidence="10" key="1">
    <citation type="submission" date="2024-06" db="EMBL/GenBank/DDBJ databases">
        <title>Diversity, functionality, and evolutionary history of bacterial symbionts in false click beetles (Coleoptera, Throscidae).</title>
        <authorList>
            <person name="Wierz J.C."/>
            <person name="Malm H."/>
            <person name="Kaltenpoth M."/>
            <person name="Engl T."/>
        </authorList>
    </citation>
    <scope>NUCLEOTIDE SEQUENCE</scope>
    <source>
        <strain evidence="10">Tder</strain>
    </source>
</reference>
<dbReference type="EMBL" id="CP157895">
    <property type="protein sequence ID" value="XBT18562.1"/>
    <property type="molecule type" value="Genomic_DNA"/>
</dbReference>
<evidence type="ECO:0000256" key="2">
    <source>
        <dbReference type="ARBA" id="ARBA00022730"/>
    </source>
</evidence>
<dbReference type="AlphaFoldDB" id="A0AAU7QS82"/>
<dbReference type="InterPro" id="IPR018269">
    <property type="entry name" value="Ribosomal_uS13_CS"/>
</dbReference>
<comment type="similarity">
    <text evidence="1 7 8">Belongs to the universal ribosomal protein uS13 family.</text>
</comment>
<keyword evidence="2 7" id="KW-0699">rRNA-binding</keyword>
<dbReference type="PANTHER" id="PTHR10871">
    <property type="entry name" value="30S RIBOSOMAL PROTEIN S13/40S RIBOSOMAL PROTEIN S18"/>
    <property type="match status" value="1"/>
</dbReference>
<dbReference type="GO" id="GO:0000049">
    <property type="term" value="F:tRNA binding"/>
    <property type="evidence" value="ECO:0007669"/>
    <property type="project" value="UniProtKB-UniRule"/>
</dbReference>
<dbReference type="PANTHER" id="PTHR10871:SF1">
    <property type="entry name" value="SMALL RIBOSOMAL SUBUNIT PROTEIN US13M"/>
    <property type="match status" value="1"/>
</dbReference>
<dbReference type="GO" id="GO:0019843">
    <property type="term" value="F:rRNA binding"/>
    <property type="evidence" value="ECO:0007669"/>
    <property type="project" value="UniProtKB-UniRule"/>
</dbReference>
<keyword evidence="3 7" id="KW-0694">RNA-binding</keyword>
<dbReference type="FunFam" id="1.10.8.50:FF:000001">
    <property type="entry name" value="30S ribosomal protein S13"/>
    <property type="match status" value="1"/>
</dbReference>
<dbReference type="NCBIfam" id="TIGR03631">
    <property type="entry name" value="uS13_bact"/>
    <property type="match status" value="1"/>
</dbReference>
<dbReference type="Pfam" id="PF00416">
    <property type="entry name" value="Ribosomal_S13"/>
    <property type="match status" value="1"/>
</dbReference>
<keyword evidence="5 7" id="KW-0687">Ribonucleoprotein</keyword>
<dbReference type="SUPFAM" id="SSF46946">
    <property type="entry name" value="S13-like H2TH domain"/>
    <property type="match status" value="1"/>
</dbReference>
<evidence type="ECO:0000256" key="5">
    <source>
        <dbReference type="ARBA" id="ARBA00023274"/>
    </source>
</evidence>
<evidence type="ECO:0000256" key="6">
    <source>
        <dbReference type="ARBA" id="ARBA00035166"/>
    </source>
</evidence>
<gene>
    <name evidence="7 10" type="primary">rpsM</name>
    <name evidence="10" type="ORF">ABNO82_00435</name>
</gene>
<dbReference type="Gene3D" id="4.10.910.10">
    <property type="entry name" value="30s ribosomal protein s13, domain 2"/>
    <property type="match status" value="1"/>
</dbReference>
<dbReference type="HAMAP" id="MF_01315">
    <property type="entry name" value="Ribosomal_uS13"/>
    <property type="match status" value="1"/>
</dbReference>
<feature type="region of interest" description="Disordered" evidence="9">
    <location>
        <begin position="97"/>
        <end position="127"/>
    </location>
</feature>
<dbReference type="Gene3D" id="1.10.8.50">
    <property type="match status" value="1"/>
</dbReference>
<keyword evidence="4 7" id="KW-0689">Ribosomal protein</keyword>
<organism evidence="10">
    <name type="scientific">Candidatus Shikimatogenerans sp. Tder</name>
    <dbReference type="NCBI Taxonomy" id="3158566"/>
    <lineage>
        <taxon>Bacteria</taxon>
        <taxon>Pseudomonadati</taxon>
        <taxon>Bacteroidota</taxon>
        <taxon>Flavobacteriia</taxon>
        <taxon>Flavobacteriales</taxon>
        <taxon>Candidatus Shikimatogenerans</taxon>
    </lineage>
</organism>
<protein>
    <recommendedName>
        <fullName evidence="6 7">Small ribosomal subunit protein uS13</fullName>
    </recommendedName>
</protein>
<dbReference type="InterPro" id="IPR001892">
    <property type="entry name" value="Ribosomal_uS13"/>
</dbReference>